<evidence type="ECO:0000259" key="15">
    <source>
        <dbReference type="PROSITE" id="PS50102"/>
    </source>
</evidence>
<evidence type="ECO:0000256" key="10">
    <source>
        <dbReference type="ARBA" id="ARBA00023242"/>
    </source>
</evidence>
<gene>
    <name evidence="17" type="ORF">PHYEVI_LOCUS790</name>
</gene>
<dbReference type="GO" id="GO:0003723">
    <property type="term" value="F:RNA binding"/>
    <property type="evidence" value="ECO:0007669"/>
    <property type="project" value="UniProtKB-UniRule"/>
</dbReference>
<dbReference type="InterPro" id="IPR012677">
    <property type="entry name" value="Nucleotide-bd_a/b_plait_sf"/>
</dbReference>
<evidence type="ECO:0000256" key="11">
    <source>
        <dbReference type="ARBA" id="ARBA00032031"/>
    </source>
</evidence>
<organism evidence="17 18">
    <name type="scientific">Phyllotreta striolata</name>
    <name type="common">Striped flea beetle</name>
    <name type="synonym">Crioceris striolata</name>
    <dbReference type="NCBI Taxonomy" id="444603"/>
    <lineage>
        <taxon>Eukaryota</taxon>
        <taxon>Metazoa</taxon>
        <taxon>Ecdysozoa</taxon>
        <taxon>Arthropoda</taxon>
        <taxon>Hexapoda</taxon>
        <taxon>Insecta</taxon>
        <taxon>Pterygota</taxon>
        <taxon>Neoptera</taxon>
        <taxon>Endopterygota</taxon>
        <taxon>Coleoptera</taxon>
        <taxon>Polyphaga</taxon>
        <taxon>Cucujiformia</taxon>
        <taxon>Chrysomeloidea</taxon>
        <taxon>Chrysomelidae</taxon>
        <taxon>Galerucinae</taxon>
        <taxon>Alticini</taxon>
        <taxon>Phyllotreta</taxon>
    </lineage>
</organism>
<dbReference type="InterPro" id="IPR034219">
    <property type="entry name" value="ZCRB1_RRM"/>
</dbReference>
<evidence type="ECO:0000256" key="8">
    <source>
        <dbReference type="ARBA" id="ARBA00022884"/>
    </source>
</evidence>
<dbReference type="GO" id="GO:0000398">
    <property type="term" value="P:mRNA splicing, via spliceosome"/>
    <property type="evidence" value="ECO:0007669"/>
    <property type="project" value="InterPro"/>
</dbReference>
<dbReference type="InterPro" id="IPR001878">
    <property type="entry name" value="Znf_CCHC"/>
</dbReference>
<feature type="compositionally biased region" description="Basic residues" evidence="14">
    <location>
        <begin position="133"/>
        <end position="142"/>
    </location>
</feature>
<evidence type="ECO:0000256" key="12">
    <source>
        <dbReference type="PROSITE-ProRule" id="PRU00047"/>
    </source>
</evidence>
<dbReference type="AlphaFoldDB" id="A0A9N9TIA7"/>
<dbReference type="InterPro" id="IPR000504">
    <property type="entry name" value="RRM_dom"/>
</dbReference>
<name>A0A9N9TIA7_PHYSR</name>
<reference evidence="17" key="1">
    <citation type="submission" date="2022-01" db="EMBL/GenBank/DDBJ databases">
        <authorList>
            <person name="King R."/>
        </authorList>
    </citation>
    <scope>NUCLEOTIDE SEQUENCE</scope>
</reference>
<feature type="domain" description="CCHC-type" evidence="16">
    <location>
        <begin position="106"/>
        <end position="122"/>
    </location>
</feature>
<dbReference type="InterPro" id="IPR036875">
    <property type="entry name" value="Znf_CCHC_sf"/>
</dbReference>
<evidence type="ECO:0000256" key="13">
    <source>
        <dbReference type="PROSITE-ProRule" id="PRU00176"/>
    </source>
</evidence>
<dbReference type="PANTHER" id="PTHR46259">
    <property type="entry name" value="ZINC FINGER CCHC-TYPE AND RNA-BINDING MOTIF-CONTAINING PROTEIN 1"/>
    <property type="match status" value="1"/>
</dbReference>
<dbReference type="InterPro" id="IPR035979">
    <property type="entry name" value="RBD_domain_sf"/>
</dbReference>
<dbReference type="GO" id="GO:0005689">
    <property type="term" value="C:U12-type spliceosomal complex"/>
    <property type="evidence" value="ECO:0007669"/>
    <property type="project" value="InterPro"/>
</dbReference>
<evidence type="ECO:0000256" key="14">
    <source>
        <dbReference type="SAM" id="MobiDB-lite"/>
    </source>
</evidence>
<dbReference type="Pfam" id="PF00076">
    <property type="entry name" value="RRM_1"/>
    <property type="match status" value="1"/>
</dbReference>
<dbReference type="Pfam" id="PF00098">
    <property type="entry name" value="zf-CCHC"/>
    <property type="match status" value="1"/>
</dbReference>
<dbReference type="Proteomes" id="UP001153712">
    <property type="component" value="Chromosome 1"/>
</dbReference>
<dbReference type="GO" id="GO:0008270">
    <property type="term" value="F:zinc ion binding"/>
    <property type="evidence" value="ECO:0007669"/>
    <property type="project" value="UniProtKB-KW"/>
</dbReference>
<comment type="subcellular location">
    <subcellularLocation>
        <location evidence="1">Nucleus</location>
    </subcellularLocation>
</comment>
<accession>A0A9N9TIA7</accession>
<keyword evidence="7" id="KW-0862">Zinc</keyword>
<keyword evidence="5" id="KW-0747">Spliceosome</keyword>
<dbReference type="OrthoDB" id="267048at2759"/>
<evidence type="ECO:0000256" key="4">
    <source>
        <dbReference type="ARBA" id="ARBA00022723"/>
    </source>
</evidence>
<feature type="compositionally biased region" description="Acidic residues" evidence="14">
    <location>
        <begin position="148"/>
        <end position="167"/>
    </location>
</feature>
<evidence type="ECO:0000256" key="3">
    <source>
        <dbReference type="ARBA" id="ARBA00022664"/>
    </source>
</evidence>
<feature type="region of interest" description="Disordered" evidence="14">
    <location>
        <begin position="122"/>
        <end position="174"/>
    </location>
</feature>
<evidence type="ECO:0000256" key="5">
    <source>
        <dbReference type="ARBA" id="ARBA00022728"/>
    </source>
</evidence>
<feature type="region of interest" description="Disordered" evidence="14">
    <location>
        <begin position="196"/>
        <end position="230"/>
    </location>
</feature>
<keyword evidence="18" id="KW-1185">Reference proteome</keyword>
<dbReference type="PROSITE" id="PS50158">
    <property type="entry name" value="ZF_CCHC"/>
    <property type="match status" value="1"/>
</dbReference>
<keyword evidence="4" id="KW-0479">Metal-binding</keyword>
<keyword evidence="10" id="KW-0539">Nucleus</keyword>
<evidence type="ECO:0000256" key="6">
    <source>
        <dbReference type="ARBA" id="ARBA00022771"/>
    </source>
</evidence>
<evidence type="ECO:0000256" key="9">
    <source>
        <dbReference type="ARBA" id="ARBA00023187"/>
    </source>
</evidence>
<evidence type="ECO:0000256" key="1">
    <source>
        <dbReference type="ARBA" id="ARBA00004123"/>
    </source>
</evidence>
<feature type="domain" description="RRM" evidence="15">
    <location>
        <begin position="10"/>
        <end position="88"/>
    </location>
</feature>
<dbReference type="PROSITE" id="PS50102">
    <property type="entry name" value="RRM"/>
    <property type="match status" value="1"/>
</dbReference>
<dbReference type="CDD" id="cd12393">
    <property type="entry name" value="RRM_ZCRB1"/>
    <property type="match status" value="1"/>
</dbReference>
<dbReference type="SUPFAM" id="SSF54928">
    <property type="entry name" value="RNA-binding domain, RBD"/>
    <property type="match status" value="1"/>
</dbReference>
<dbReference type="SUPFAM" id="SSF57756">
    <property type="entry name" value="Retrovirus zinc finger-like domains"/>
    <property type="match status" value="1"/>
</dbReference>
<proteinExistence type="predicted"/>
<keyword evidence="9" id="KW-0508">mRNA splicing</keyword>
<keyword evidence="8 13" id="KW-0694">RNA-binding</keyword>
<dbReference type="Gene3D" id="4.10.60.10">
    <property type="entry name" value="Zinc finger, CCHC-type"/>
    <property type="match status" value="1"/>
</dbReference>
<evidence type="ECO:0000313" key="17">
    <source>
        <dbReference type="EMBL" id="CAG9854327.1"/>
    </source>
</evidence>
<dbReference type="EMBL" id="OU900094">
    <property type="protein sequence ID" value="CAG9854327.1"/>
    <property type="molecule type" value="Genomic_DNA"/>
</dbReference>
<dbReference type="Gene3D" id="3.30.70.330">
    <property type="match status" value="1"/>
</dbReference>
<sequence length="230" mass="26150">MSGGLAPSKSTVYVSNLPFDLSNNDLHKIFEKHGKIVKVTVLKDQATRKSKGVAFIQFLSQDDALKCVEETNSKELFGRVIKSSIAKDNGRTKEFIRKKTYVDKSRCYECGQYGHVSYNCSKNLLGAREPPPKKSRVRKKKSRQDGSIQDDEEGENVVEDEENDKESDDVKDCETLSAAIALEQEKQELEEYRYRVATGNYSNKEPETSDAPARKKIKKSEYFSDEEEIE</sequence>
<evidence type="ECO:0000256" key="7">
    <source>
        <dbReference type="ARBA" id="ARBA00022833"/>
    </source>
</evidence>
<dbReference type="SMART" id="SM00360">
    <property type="entry name" value="RRM"/>
    <property type="match status" value="1"/>
</dbReference>
<keyword evidence="6 12" id="KW-0863">Zinc-finger</keyword>
<dbReference type="FunFam" id="3.30.70.330:FF:000233">
    <property type="entry name" value="Zinc finger CCHC-type and RNA-binding motif-containing protein 1"/>
    <property type="match status" value="1"/>
</dbReference>
<evidence type="ECO:0000256" key="2">
    <source>
        <dbReference type="ARBA" id="ARBA00015428"/>
    </source>
</evidence>
<dbReference type="InterPro" id="IPR044598">
    <property type="entry name" value="ZCRB1"/>
</dbReference>
<evidence type="ECO:0000313" key="18">
    <source>
        <dbReference type="Proteomes" id="UP001153712"/>
    </source>
</evidence>
<evidence type="ECO:0000259" key="16">
    <source>
        <dbReference type="PROSITE" id="PS50158"/>
    </source>
</evidence>
<keyword evidence="3" id="KW-0507">mRNA processing</keyword>
<dbReference type="PANTHER" id="PTHR46259:SF1">
    <property type="entry name" value="ZINC FINGER CCHC-TYPE AND RNA-BINDING MOTIF-CONTAINING PROTEIN 1"/>
    <property type="match status" value="1"/>
</dbReference>
<protein>
    <recommendedName>
        <fullName evidence="2">Zinc finger CCHC-type and RNA-binding motif-containing protein 1</fullName>
    </recommendedName>
    <alternativeName>
        <fullName evidence="11">U11/U12 small nuclear ribonucleoprotein 31 kDa protein</fullName>
    </alternativeName>
</protein>